<accession>A0A7T2U2L5</accession>
<dbReference type="EMBL" id="CP065686">
    <property type="protein sequence ID" value="QPS44567.1"/>
    <property type="molecule type" value="Genomic_DNA"/>
</dbReference>
<feature type="region of interest" description="Disordered" evidence="1">
    <location>
        <begin position="1"/>
        <end position="41"/>
    </location>
</feature>
<evidence type="ECO:0000313" key="2">
    <source>
        <dbReference type="EMBL" id="QPS44567.1"/>
    </source>
</evidence>
<sequence length="115" mass="12607">MLARPAGGASRESQFDPLPSLAARRMPAMRHSSVDHTRLPMRSPLDEVPRLRDAALMRGAWTERVELGAVVVCYAARIDHVHENRAAFDLVSSDASARSSTRASVRRAADALDML</sequence>
<dbReference type="Proteomes" id="UP000594943">
    <property type="component" value="Chromosome 1"/>
</dbReference>
<accession>A0A7U4P5U0</accession>
<name>A0A7U4P5U0_9BURK</name>
<gene>
    <name evidence="2" type="ORF">I6G56_05540</name>
</gene>
<dbReference type="KEGG" id="bhg:I6G56_05540"/>
<reference evidence="2 3" key="1">
    <citation type="submission" date="2020-12" db="EMBL/GenBank/DDBJ databases">
        <title>FDA dAtabase for Regulatory Grade micrObial Sequences (FDA-ARGOS): Supporting development and validation of Infectious Disease Dx tests.</title>
        <authorList>
            <person name="Nelson B."/>
            <person name="Plummer A."/>
            <person name="Tallon L."/>
            <person name="Sadzewicz L."/>
            <person name="Zhao X."/>
            <person name="Boylan J."/>
            <person name="Ott S."/>
            <person name="Bowen H."/>
            <person name="Vavikolanu K."/>
            <person name="Mehta A."/>
            <person name="Aluvathingal J."/>
            <person name="Nadendla S."/>
            <person name="Myers T."/>
            <person name="Yan Y."/>
            <person name="Sichtig H."/>
        </authorList>
    </citation>
    <scope>NUCLEOTIDE SEQUENCE [LARGE SCALE GENOMIC DNA]</scope>
    <source>
        <strain evidence="2 3">FDAARGOS_899</strain>
    </source>
</reference>
<protein>
    <submittedName>
        <fullName evidence="2">Aldo/keto reductase</fullName>
    </submittedName>
</protein>
<proteinExistence type="predicted"/>
<evidence type="ECO:0000313" key="3">
    <source>
        <dbReference type="Proteomes" id="UP000594943"/>
    </source>
</evidence>
<organism evidence="2 3">
    <name type="scientific">Burkholderia humptydooensis</name>
    <dbReference type="NCBI Taxonomy" id="430531"/>
    <lineage>
        <taxon>Bacteria</taxon>
        <taxon>Pseudomonadati</taxon>
        <taxon>Pseudomonadota</taxon>
        <taxon>Betaproteobacteria</taxon>
        <taxon>Burkholderiales</taxon>
        <taxon>Burkholderiaceae</taxon>
        <taxon>Burkholderia</taxon>
        <taxon>pseudomallei group</taxon>
    </lineage>
</organism>
<evidence type="ECO:0000256" key="1">
    <source>
        <dbReference type="SAM" id="MobiDB-lite"/>
    </source>
</evidence>
<dbReference type="AlphaFoldDB" id="A0A7U4P5U0"/>
<feature type="compositionally biased region" description="Basic and acidic residues" evidence="1">
    <location>
        <begin position="32"/>
        <end position="41"/>
    </location>
</feature>